<evidence type="ECO:0000313" key="1">
    <source>
        <dbReference type="EMBL" id="AWV89953.1"/>
    </source>
</evidence>
<dbReference type="EMBL" id="CP030032">
    <property type="protein sequence ID" value="AWV89953.1"/>
    <property type="molecule type" value="Genomic_DNA"/>
</dbReference>
<organism evidence="1 2">
    <name type="scientific">Bradymonas sediminis</name>
    <dbReference type="NCBI Taxonomy" id="1548548"/>
    <lineage>
        <taxon>Bacteria</taxon>
        <taxon>Deltaproteobacteria</taxon>
        <taxon>Bradymonadales</taxon>
        <taxon>Bradymonadaceae</taxon>
        <taxon>Bradymonas</taxon>
    </lineage>
</organism>
<dbReference type="AlphaFoldDB" id="A0A2Z4FLW2"/>
<evidence type="ECO:0000313" key="2">
    <source>
        <dbReference type="Proteomes" id="UP000249799"/>
    </source>
</evidence>
<protein>
    <submittedName>
        <fullName evidence="1">Uncharacterized protein</fullName>
    </submittedName>
</protein>
<gene>
    <name evidence="1" type="ORF">DN745_11620</name>
</gene>
<keyword evidence="2" id="KW-1185">Reference proteome</keyword>
<name>A0A2Z4FLW2_9DELT</name>
<sequence>MGVDSLSVRGVRWHDADGEHLVATCNLSGGGIREFTGILLDNGDEVSADRAQYLVDYIGEINDVERGDLRQMRRRKDGEWDTLDLTVLWRNNDESNEPHYVARAELVGVEDADQNGQPELVAFTLRDTRGADEPNAKAICPAENHLSRCRVFEVILSARQGGEILAQRVVLRVDGAMVSVGEFVRPGTMGDDAFDTLKAALETHRDAALEQARATLRDAKKLAEAP</sequence>
<reference evidence="1 2" key="1">
    <citation type="submission" date="2018-06" db="EMBL/GenBank/DDBJ databases">
        <title>Lujinxingia sediminis gen. nov. sp. nov., a new facultative anaerobic member of the class Deltaproteobacteria, and proposal of Lujinxingaceae fam. nov.</title>
        <authorList>
            <person name="Guo L.-Y."/>
            <person name="Li C.-M."/>
            <person name="Wang S."/>
            <person name="Du Z.-J."/>
        </authorList>
    </citation>
    <scope>NUCLEOTIDE SEQUENCE [LARGE SCALE GENOMIC DNA]</scope>
    <source>
        <strain evidence="1 2">FA350</strain>
    </source>
</reference>
<dbReference type="Proteomes" id="UP000249799">
    <property type="component" value="Chromosome"/>
</dbReference>
<dbReference type="KEGG" id="bsed:DN745_11620"/>
<accession>A0A2Z4FLW2</accession>
<proteinExistence type="predicted"/>